<proteinExistence type="predicted"/>
<gene>
    <name evidence="1" type="ORF">HNR14_001255</name>
</gene>
<name>A0A853DS03_9MICO</name>
<reference evidence="1 2" key="1">
    <citation type="submission" date="2020-07" db="EMBL/GenBank/DDBJ databases">
        <title>Sequencing the genomes of 1000 actinobacteria strains.</title>
        <authorList>
            <person name="Klenk H.-P."/>
        </authorList>
    </citation>
    <scope>NUCLEOTIDE SEQUENCE [LARGE SCALE GENOMIC DNA]</scope>
    <source>
        <strain evidence="1 2">DSM 15166</strain>
    </source>
</reference>
<dbReference type="Proteomes" id="UP000521075">
    <property type="component" value="Unassembled WGS sequence"/>
</dbReference>
<accession>A0A853DS03</accession>
<organism evidence="1 2">
    <name type="scientific">Leifsonia naganoensis</name>
    <dbReference type="NCBI Taxonomy" id="150025"/>
    <lineage>
        <taxon>Bacteria</taxon>
        <taxon>Bacillati</taxon>
        <taxon>Actinomycetota</taxon>
        <taxon>Actinomycetes</taxon>
        <taxon>Micrococcales</taxon>
        <taxon>Microbacteriaceae</taxon>
        <taxon>Leifsonia</taxon>
    </lineage>
</organism>
<dbReference type="AlphaFoldDB" id="A0A853DS03"/>
<protein>
    <recommendedName>
        <fullName evidence="3">Preprotein translocase subunit SecB</fullName>
    </recommendedName>
</protein>
<dbReference type="RefSeq" id="WP_179700354.1">
    <property type="nucleotide sequence ID" value="NZ_BAAAHA010000003.1"/>
</dbReference>
<evidence type="ECO:0000313" key="1">
    <source>
        <dbReference type="EMBL" id="NYK09374.1"/>
    </source>
</evidence>
<evidence type="ECO:0008006" key="3">
    <source>
        <dbReference type="Google" id="ProtNLM"/>
    </source>
</evidence>
<dbReference type="EMBL" id="JACCHJ010000001">
    <property type="protein sequence ID" value="NYK09374.1"/>
    <property type="molecule type" value="Genomic_DNA"/>
</dbReference>
<evidence type="ECO:0000313" key="2">
    <source>
        <dbReference type="Proteomes" id="UP000521075"/>
    </source>
</evidence>
<comment type="caution">
    <text evidence="1">The sequence shown here is derived from an EMBL/GenBank/DDBJ whole genome shotgun (WGS) entry which is preliminary data.</text>
</comment>
<sequence length="151" mass="16456">MSDEVVADVGQLVEHAGLLGISIVKIAAERFDDVQPSEDFEIEPRYSLVFMLRDDAAGFRVRIETDIELPVGSVSCAVAAEYGLEGLVVRKGSTVALQEFVNNVALMHVLPFTRQAIADVTQRVFNAPLLMPIIQRGAISFELETPATVPD</sequence>
<keyword evidence="2" id="KW-1185">Reference proteome</keyword>